<dbReference type="EMBL" id="CAJNXB010001348">
    <property type="protein sequence ID" value="CAF3158976.1"/>
    <property type="molecule type" value="Genomic_DNA"/>
</dbReference>
<dbReference type="EMBL" id="CAJNYT010000537">
    <property type="protein sequence ID" value="CAF3353470.1"/>
    <property type="molecule type" value="Genomic_DNA"/>
</dbReference>
<dbReference type="AlphaFoldDB" id="A0A818W452"/>
<comment type="caution">
    <text evidence="5">The sequence shown here is derived from an EMBL/GenBank/DDBJ whole genome shotgun (WGS) entry which is preliminary data.</text>
</comment>
<evidence type="ECO:0000313" key="2">
    <source>
        <dbReference type="EMBL" id="CAF3353470.1"/>
    </source>
</evidence>
<dbReference type="EMBL" id="CAJNYD010004431">
    <property type="protein sequence ID" value="CAF3600389.1"/>
    <property type="molecule type" value="Genomic_DNA"/>
</dbReference>
<evidence type="ECO:0000313" key="5">
    <source>
        <dbReference type="EMBL" id="CAF3719938.1"/>
    </source>
</evidence>
<gene>
    <name evidence="5" type="ORF">FME351_LOCUS28985</name>
    <name evidence="2" type="ORF">GRG538_LOCUS5746</name>
    <name evidence="3" type="ORF">KIK155_LOCUS9417</name>
    <name evidence="4" type="ORF">LUA448_LOCUS30401</name>
    <name evidence="1" type="ORF">TIS948_LOCUS10140</name>
</gene>
<reference evidence="5" key="1">
    <citation type="submission" date="2021-02" db="EMBL/GenBank/DDBJ databases">
        <authorList>
            <person name="Nowell W R."/>
        </authorList>
    </citation>
    <scope>NUCLEOTIDE SEQUENCE</scope>
</reference>
<protein>
    <submittedName>
        <fullName evidence="5">Uncharacterized protein</fullName>
    </submittedName>
</protein>
<evidence type="ECO:0000313" key="6">
    <source>
        <dbReference type="Proteomes" id="UP000663869"/>
    </source>
</evidence>
<dbReference type="Proteomes" id="UP000663865">
    <property type="component" value="Unassembled WGS sequence"/>
</dbReference>
<dbReference type="EMBL" id="CAJNYV010001325">
    <property type="protein sequence ID" value="CAF3415273.1"/>
    <property type="molecule type" value="Genomic_DNA"/>
</dbReference>
<dbReference type="Proteomes" id="UP000663833">
    <property type="component" value="Unassembled WGS sequence"/>
</dbReference>
<organism evidence="5 6">
    <name type="scientific">Rotaria socialis</name>
    <dbReference type="NCBI Taxonomy" id="392032"/>
    <lineage>
        <taxon>Eukaryota</taxon>
        <taxon>Metazoa</taxon>
        <taxon>Spiralia</taxon>
        <taxon>Gnathifera</taxon>
        <taxon>Rotifera</taxon>
        <taxon>Eurotatoria</taxon>
        <taxon>Bdelloidea</taxon>
        <taxon>Philodinida</taxon>
        <taxon>Philodinidae</taxon>
        <taxon>Rotaria</taxon>
    </lineage>
</organism>
<dbReference type="EMBL" id="CAJNYU010004046">
    <property type="protein sequence ID" value="CAF3719938.1"/>
    <property type="molecule type" value="Genomic_DNA"/>
</dbReference>
<dbReference type="Proteomes" id="UP000663872">
    <property type="component" value="Unassembled WGS sequence"/>
</dbReference>
<dbReference type="Proteomes" id="UP000663869">
    <property type="component" value="Unassembled WGS sequence"/>
</dbReference>
<accession>A0A818W452</accession>
<sequence length="114" mass="12789">MSSLDGAYRVDGHTINSYDGNKTLIIRMMLRLTNGRLWASGCYDSGTNYNTESSVVWSGSYNGNELEWTEKYGDAPGEFIYHGFIENKKLCGTYKWTANAASGSFEFSLQRLSN</sequence>
<dbReference type="OrthoDB" id="10273931at2759"/>
<name>A0A818W452_9BILA</name>
<proteinExistence type="predicted"/>
<dbReference type="Proteomes" id="UP000663825">
    <property type="component" value="Unassembled WGS sequence"/>
</dbReference>
<evidence type="ECO:0000313" key="3">
    <source>
        <dbReference type="EMBL" id="CAF3415273.1"/>
    </source>
</evidence>
<evidence type="ECO:0000313" key="1">
    <source>
        <dbReference type="EMBL" id="CAF3158976.1"/>
    </source>
</evidence>
<evidence type="ECO:0000313" key="4">
    <source>
        <dbReference type="EMBL" id="CAF3600389.1"/>
    </source>
</evidence>